<proteinExistence type="predicted"/>
<dbReference type="EMBL" id="JASBWU010000002">
    <property type="protein sequence ID" value="KAJ9124133.1"/>
    <property type="molecule type" value="Genomic_DNA"/>
</dbReference>
<keyword evidence="2" id="KW-1185">Reference proteome</keyword>
<name>A0ACC2XJF4_9TREE</name>
<protein>
    <submittedName>
        <fullName evidence="1">Uncharacterized protein</fullName>
    </submittedName>
</protein>
<accession>A0ACC2XJF4</accession>
<organism evidence="1 2">
    <name type="scientific">Naganishia vaughanmartiniae</name>
    <dbReference type="NCBI Taxonomy" id="1424756"/>
    <lineage>
        <taxon>Eukaryota</taxon>
        <taxon>Fungi</taxon>
        <taxon>Dikarya</taxon>
        <taxon>Basidiomycota</taxon>
        <taxon>Agaricomycotina</taxon>
        <taxon>Tremellomycetes</taxon>
        <taxon>Filobasidiales</taxon>
        <taxon>Filobasidiaceae</taxon>
        <taxon>Naganishia</taxon>
    </lineage>
</organism>
<sequence length="1149" mass="125358">MDALDELESQGYQPSYSSPDWPSRELATQIPSKLLLARYDKDARVPDFRPQCFSTASKKNPLVPDEAFGWTHWSWKDKKYLVGRVPGAKFSMALHTAIGTVKVYYQRSAKYGLGQVDCWLDHDVRNKKRLDGYWDLDISVVQSAVVAQDLKPGKHVLHCEVVEDTHDSVTGGHEFRLTSVTSFRNINSKEIRHPQSFADDIFDKDLPSKECGHVPPRVKRTLWVARTIVYQLLVWFAAKVTGAGFPSIRSKALKILDWKHFKGRQFWFQHSKLKDNPDILQGASMRLGYVLPCLLAGLLVSAQSSTISQNFTASSNTATSRSASSTGNSTASQVITTILTTITPVSSGAPPITTSFVLTIALNSTLPAVSNSSSSTTYANGTTVYNNGTTVYSDGTTITSNGTVISSNGTTIINGTSAEVWNGTQLWLPFKVRIDGAYGAGGAVLSSMAIVSGYSCLLFTLVLILRFGVEAQLSPPSPQYPGATERGLYCLACIIAAIIGSGIGLFFFKYTRYWVCGLGGFALGWFIMALKAGGVTGNSIVGRWGLMGGLSVVTFIASLLPRWHHHFLLVSTALVGSTALTLGIDCFTRAGLKEFYIWNLGFRDLFPKVQGYKYPLLTIMQVELGVLAAFFLIGTAIQYRVLGKLHVKVQQLQAEERARRDAEDEEKAAARFKGVEEDREKWEGKYGNKKGQMTAMEEGLPLATLSKDSRPDSTLSLMPGTASEHGVHLSSGAYSPGAHLDGESAGSANLLPQMQLGDSIIAATGISTDEGASSDTITAEEVERLRLKREIEDTKKSIEFLRTSTPSSSVPLLERPISSAAPYDSARSRRPSALSYGSRASGYSQFPLTSASPVTATSPQNREWEEYLADRKLFTPPAGVTPPIETSFGRLSKMSDSVLEAIDKRERTMSAHELRALPGQEAQTVAGVDPRSSSTTPYSRRHSSSMEILTLAQPKRPPPIAMQPRPQSGYRSPPIITGHADSHLLTKSSESRNVPADNAQRGSISFEELNARHRNRLSKLQLPVTEEIQNTIQLAEVKARYDKNREAEKRAAARKATDSVPGPRKVSQPTGISEGIADTAQPPFARGPESSVMANIPQESGTSKAARWAQRQSTLGALEKPVAFERPTEQERARGSRRRYSSGPDKVVN</sequence>
<gene>
    <name evidence="1" type="ORF">QFC22_000929</name>
</gene>
<evidence type="ECO:0000313" key="2">
    <source>
        <dbReference type="Proteomes" id="UP001243375"/>
    </source>
</evidence>
<dbReference type="Proteomes" id="UP001243375">
    <property type="component" value="Unassembled WGS sequence"/>
</dbReference>
<comment type="caution">
    <text evidence="1">The sequence shown here is derived from an EMBL/GenBank/DDBJ whole genome shotgun (WGS) entry which is preliminary data.</text>
</comment>
<reference evidence="1" key="1">
    <citation type="submission" date="2023-04" db="EMBL/GenBank/DDBJ databases">
        <title>Draft Genome sequencing of Naganishia species isolated from polar environments using Oxford Nanopore Technology.</title>
        <authorList>
            <person name="Leo P."/>
            <person name="Venkateswaran K."/>
        </authorList>
    </citation>
    <scope>NUCLEOTIDE SEQUENCE</scope>
    <source>
        <strain evidence="1">MNA-CCFEE 5425</strain>
    </source>
</reference>
<evidence type="ECO:0000313" key="1">
    <source>
        <dbReference type="EMBL" id="KAJ9124133.1"/>
    </source>
</evidence>